<feature type="transmembrane region" description="Helical" evidence="1">
    <location>
        <begin position="149"/>
        <end position="171"/>
    </location>
</feature>
<evidence type="ECO:0000256" key="1">
    <source>
        <dbReference type="SAM" id="Phobius"/>
    </source>
</evidence>
<organism evidence="2 3">
    <name type="scientific">Bacillus mesophilum</name>
    <dbReference type="NCBI Taxonomy" id="1071718"/>
    <lineage>
        <taxon>Bacteria</taxon>
        <taxon>Bacillati</taxon>
        <taxon>Bacillota</taxon>
        <taxon>Bacilli</taxon>
        <taxon>Bacillales</taxon>
        <taxon>Bacillaceae</taxon>
        <taxon>Bacillus</taxon>
    </lineage>
</organism>
<dbReference type="OrthoDB" id="1903376at2"/>
<feature type="transmembrane region" description="Helical" evidence="1">
    <location>
        <begin position="230"/>
        <end position="247"/>
    </location>
</feature>
<dbReference type="InterPro" id="IPR009574">
    <property type="entry name" value="DUF1189"/>
</dbReference>
<dbReference type="Proteomes" id="UP000441354">
    <property type="component" value="Unassembled WGS sequence"/>
</dbReference>
<accession>A0A7V7RP30</accession>
<name>A0A7V7RP30_9BACI</name>
<proteinExistence type="predicted"/>
<feature type="transmembrane region" description="Helical" evidence="1">
    <location>
        <begin position="28"/>
        <end position="47"/>
    </location>
</feature>
<feature type="transmembrane region" description="Helical" evidence="1">
    <location>
        <begin position="206"/>
        <end position="224"/>
    </location>
</feature>
<gene>
    <name evidence="2" type="ORF">F7732_07290</name>
</gene>
<protein>
    <submittedName>
        <fullName evidence="2">DUF1189 domain-containing protein</fullName>
    </submittedName>
</protein>
<sequence>MNIFKQFIKSLYSPKDISLFRFQGIGKTILYVFFLTFIAVIPTIYFLSTSIVNSVEEIKNSIENKFPDFYIEDGELHSDENKPITIPADDMTIQFDSTGTLTSADIRSDQNTVALLQDEFVFVAGGQVQTYDYSMLTGMTFSKQEVTEYLAAADSFLVIVLPIMAIFIYLFSAGLRFIEVSILALIGLLIKRMLNRNLQYRHTWRMSAYSVTLSTVFFTVMASLQTVVPNGAMISWLVGVIVLLLAIKEVPQPKKS</sequence>
<keyword evidence="1" id="KW-0812">Transmembrane</keyword>
<dbReference type="Pfam" id="PF06691">
    <property type="entry name" value="DUF1189"/>
    <property type="match status" value="1"/>
</dbReference>
<reference evidence="2 3" key="1">
    <citation type="journal article" date="2014" name="Arch. Microbiol.">
        <title>Bacillus mesophilum sp. nov., strain IITR-54T, a novel 4-chlorobiphenyl dechlorinating bacterium.</title>
        <authorList>
            <person name="Manickam N."/>
            <person name="Singh N.K."/>
            <person name="Bajaj A."/>
            <person name="Kumar R.M."/>
            <person name="Kaur G."/>
            <person name="Kaur N."/>
            <person name="Bala M."/>
            <person name="Kumar A."/>
            <person name="Mayilraj S."/>
        </authorList>
    </citation>
    <scope>NUCLEOTIDE SEQUENCE [LARGE SCALE GENOMIC DNA]</scope>
    <source>
        <strain evidence="2 3">IITR-54</strain>
    </source>
</reference>
<keyword evidence="1" id="KW-1133">Transmembrane helix</keyword>
<comment type="caution">
    <text evidence="2">The sequence shown here is derived from an EMBL/GenBank/DDBJ whole genome shotgun (WGS) entry which is preliminary data.</text>
</comment>
<evidence type="ECO:0000313" key="3">
    <source>
        <dbReference type="Proteomes" id="UP000441354"/>
    </source>
</evidence>
<evidence type="ECO:0000313" key="2">
    <source>
        <dbReference type="EMBL" id="KAB2334377.1"/>
    </source>
</evidence>
<dbReference type="EMBL" id="WBOT01000002">
    <property type="protein sequence ID" value="KAB2334377.1"/>
    <property type="molecule type" value="Genomic_DNA"/>
</dbReference>
<keyword evidence="1" id="KW-0472">Membrane</keyword>
<feature type="transmembrane region" description="Helical" evidence="1">
    <location>
        <begin position="177"/>
        <end position="194"/>
    </location>
</feature>
<keyword evidence="3" id="KW-1185">Reference proteome</keyword>
<dbReference type="AlphaFoldDB" id="A0A7V7RP30"/>